<dbReference type="RefSeq" id="XP_046004849.1">
    <property type="nucleotide sequence ID" value="XM_046162986.1"/>
</dbReference>
<feature type="region of interest" description="Disordered" evidence="1">
    <location>
        <begin position="34"/>
        <end position="76"/>
    </location>
</feature>
<organism evidence="3 4">
    <name type="scientific">Microdochium trichocladiopsis</name>
    <dbReference type="NCBI Taxonomy" id="1682393"/>
    <lineage>
        <taxon>Eukaryota</taxon>
        <taxon>Fungi</taxon>
        <taxon>Dikarya</taxon>
        <taxon>Ascomycota</taxon>
        <taxon>Pezizomycotina</taxon>
        <taxon>Sordariomycetes</taxon>
        <taxon>Xylariomycetidae</taxon>
        <taxon>Xylariales</taxon>
        <taxon>Microdochiaceae</taxon>
        <taxon>Microdochium</taxon>
    </lineage>
</organism>
<evidence type="ECO:0000313" key="3">
    <source>
        <dbReference type="EMBL" id="KAH7012584.1"/>
    </source>
</evidence>
<dbReference type="EMBL" id="JAGTJQ010000014">
    <property type="protein sequence ID" value="KAH7012584.1"/>
    <property type="molecule type" value="Genomic_DNA"/>
</dbReference>
<feature type="chain" id="PRO_5040247605" description="Secreted protein" evidence="2">
    <location>
        <begin position="20"/>
        <end position="76"/>
    </location>
</feature>
<keyword evidence="2" id="KW-0732">Signal</keyword>
<gene>
    <name evidence="3" type="ORF">B0I36DRAFT_52218</name>
</gene>
<dbReference type="AlphaFoldDB" id="A0A9P8XR64"/>
<feature type="compositionally biased region" description="Basic residues" evidence="1">
    <location>
        <begin position="34"/>
        <end position="43"/>
    </location>
</feature>
<evidence type="ECO:0008006" key="5">
    <source>
        <dbReference type="Google" id="ProtNLM"/>
    </source>
</evidence>
<feature type="signal peptide" evidence="2">
    <location>
        <begin position="1"/>
        <end position="19"/>
    </location>
</feature>
<keyword evidence="4" id="KW-1185">Reference proteome</keyword>
<reference evidence="3" key="1">
    <citation type="journal article" date="2021" name="Nat. Commun.">
        <title>Genetic determinants of endophytism in the Arabidopsis root mycobiome.</title>
        <authorList>
            <person name="Mesny F."/>
            <person name="Miyauchi S."/>
            <person name="Thiergart T."/>
            <person name="Pickel B."/>
            <person name="Atanasova L."/>
            <person name="Karlsson M."/>
            <person name="Huettel B."/>
            <person name="Barry K.W."/>
            <person name="Haridas S."/>
            <person name="Chen C."/>
            <person name="Bauer D."/>
            <person name="Andreopoulos W."/>
            <person name="Pangilinan J."/>
            <person name="LaButti K."/>
            <person name="Riley R."/>
            <person name="Lipzen A."/>
            <person name="Clum A."/>
            <person name="Drula E."/>
            <person name="Henrissat B."/>
            <person name="Kohler A."/>
            <person name="Grigoriev I.V."/>
            <person name="Martin F.M."/>
            <person name="Hacquard S."/>
        </authorList>
    </citation>
    <scope>NUCLEOTIDE SEQUENCE</scope>
    <source>
        <strain evidence="3">MPI-CAGE-CH-0230</strain>
    </source>
</reference>
<feature type="compositionally biased region" description="Basic and acidic residues" evidence="1">
    <location>
        <begin position="44"/>
        <end position="55"/>
    </location>
</feature>
<evidence type="ECO:0000256" key="2">
    <source>
        <dbReference type="SAM" id="SignalP"/>
    </source>
</evidence>
<name>A0A9P8XR64_9PEZI</name>
<sequence>MATMLAIMKPLAITVVLLACATCPRLHGPKHYARKHHGRHNMWHAHEHDQRELAPCRRSPPSTPQWHAARESSCFD</sequence>
<accession>A0A9P8XR64</accession>
<protein>
    <recommendedName>
        <fullName evidence="5">Secreted protein</fullName>
    </recommendedName>
</protein>
<comment type="caution">
    <text evidence="3">The sequence shown here is derived from an EMBL/GenBank/DDBJ whole genome shotgun (WGS) entry which is preliminary data.</text>
</comment>
<proteinExistence type="predicted"/>
<evidence type="ECO:0000256" key="1">
    <source>
        <dbReference type="SAM" id="MobiDB-lite"/>
    </source>
</evidence>
<dbReference type="GeneID" id="70192532"/>
<evidence type="ECO:0000313" key="4">
    <source>
        <dbReference type="Proteomes" id="UP000756346"/>
    </source>
</evidence>
<dbReference type="Proteomes" id="UP000756346">
    <property type="component" value="Unassembled WGS sequence"/>
</dbReference>